<evidence type="ECO:0000256" key="1">
    <source>
        <dbReference type="SAM" id="SignalP"/>
    </source>
</evidence>
<dbReference type="EMBL" id="LT670817">
    <property type="protein sequence ID" value="SHG48021.1"/>
    <property type="molecule type" value="Genomic_DNA"/>
</dbReference>
<dbReference type="Proteomes" id="UP000189796">
    <property type="component" value="Chromosome I"/>
</dbReference>
<name>A0A1M5K5P4_9BRAD</name>
<protein>
    <submittedName>
        <fullName evidence="2">Uncharacterized protein</fullName>
    </submittedName>
</protein>
<evidence type="ECO:0000313" key="2">
    <source>
        <dbReference type="EMBL" id="SHG48021.1"/>
    </source>
</evidence>
<feature type="chain" id="PRO_5012522318" evidence="1">
    <location>
        <begin position="20"/>
        <end position="35"/>
    </location>
</feature>
<keyword evidence="1" id="KW-0732">Signal</keyword>
<dbReference type="AlphaFoldDB" id="A0A1M5K5P4"/>
<feature type="signal peptide" evidence="1">
    <location>
        <begin position="1"/>
        <end position="19"/>
    </location>
</feature>
<organism evidence="2 3">
    <name type="scientific">Bradyrhizobium erythrophlei</name>
    <dbReference type="NCBI Taxonomy" id="1437360"/>
    <lineage>
        <taxon>Bacteria</taxon>
        <taxon>Pseudomonadati</taxon>
        <taxon>Pseudomonadota</taxon>
        <taxon>Alphaproteobacteria</taxon>
        <taxon>Hyphomicrobiales</taxon>
        <taxon>Nitrobacteraceae</taxon>
        <taxon>Bradyrhizobium</taxon>
    </lineage>
</organism>
<reference evidence="2 3" key="1">
    <citation type="submission" date="2016-11" db="EMBL/GenBank/DDBJ databases">
        <authorList>
            <person name="Jaros S."/>
            <person name="Januszkiewicz K."/>
            <person name="Wedrychowicz H."/>
        </authorList>
    </citation>
    <scope>NUCLEOTIDE SEQUENCE [LARGE SCALE GENOMIC DNA]</scope>
    <source>
        <strain evidence="2 3">GAS138</strain>
    </source>
</reference>
<sequence length="35" mass="3793">MRNFLALGLLITLSAPAHAATLHHYRAIMSSFVPA</sequence>
<gene>
    <name evidence="2" type="ORF">SAMN05443248_1688</name>
</gene>
<accession>A0A1M5K5P4</accession>
<proteinExistence type="predicted"/>
<evidence type="ECO:0000313" key="3">
    <source>
        <dbReference type="Proteomes" id="UP000189796"/>
    </source>
</evidence>